<dbReference type="EMBL" id="JACHNA010000001">
    <property type="protein sequence ID" value="MBB4735455.1"/>
    <property type="molecule type" value="Genomic_DNA"/>
</dbReference>
<sequence length="163" mass="17340">MSREPTTDEAAVPLTVLGVRVDLPTQNYALLLLTPSGDVVVPVWVGVPEATAVALVLDGQRPPRPLTHDLLVDAVEALGARVEAAWLTHIRDDAVHARLELTGGRSLDARASDAIAVALRAQAPVLAEPRLVAESGVPVAEAEADDLDTFRRFIDDVDPDDFA</sequence>
<dbReference type="Pfam" id="PF02577">
    <property type="entry name" value="BFN_dom"/>
    <property type="match status" value="1"/>
</dbReference>
<dbReference type="Gene3D" id="3.10.690.10">
    <property type="entry name" value="Bifunctional nuclease domain"/>
    <property type="match status" value="1"/>
</dbReference>
<keyword evidence="3" id="KW-1185">Reference proteome</keyword>
<protein>
    <submittedName>
        <fullName evidence="2">Bifunctional DNase/RNase</fullName>
    </submittedName>
</protein>
<evidence type="ECO:0000259" key="1">
    <source>
        <dbReference type="PROSITE" id="PS51658"/>
    </source>
</evidence>
<dbReference type="InterPro" id="IPR036104">
    <property type="entry name" value="BFN_sf"/>
</dbReference>
<name>A0A7W7GNN7_9MICC</name>
<gene>
    <name evidence="2" type="ORF">HDA30_000963</name>
</gene>
<reference evidence="2 3" key="1">
    <citation type="submission" date="2020-08" db="EMBL/GenBank/DDBJ databases">
        <title>Sequencing the genomes of 1000 actinobacteria strains.</title>
        <authorList>
            <person name="Klenk H.-P."/>
        </authorList>
    </citation>
    <scope>NUCLEOTIDE SEQUENCE [LARGE SCALE GENOMIC DNA]</scope>
    <source>
        <strain evidence="2 3">DSM 23974</strain>
    </source>
</reference>
<dbReference type="GO" id="GO:0004518">
    <property type="term" value="F:nuclease activity"/>
    <property type="evidence" value="ECO:0007669"/>
    <property type="project" value="InterPro"/>
</dbReference>
<organism evidence="2 3">
    <name type="scientific">Micrococcus cohnii</name>
    <dbReference type="NCBI Taxonomy" id="993416"/>
    <lineage>
        <taxon>Bacteria</taxon>
        <taxon>Bacillati</taxon>
        <taxon>Actinomycetota</taxon>
        <taxon>Actinomycetes</taxon>
        <taxon>Micrococcales</taxon>
        <taxon>Micrococcaceae</taxon>
        <taxon>Micrococcus</taxon>
    </lineage>
</organism>
<dbReference type="AlphaFoldDB" id="A0A7W7GNN7"/>
<accession>A0A7W7GNN7</accession>
<proteinExistence type="predicted"/>
<dbReference type="RefSeq" id="WP_158496088.1">
    <property type="nucleotide sequence ID" value="NZ_JACHNA010000001.1"/>
</dbReference>
<dbReference type="SUPFAM" id="SSF103256">
    <property type="entry name" value="Hypothetical protein TM0160"/>
    <property type="match status" value="1"/>
</dbReference>
<comment type="caution">
    <text evidence="2">The sequence shown here is derived from an EMBL/GenBank/DDBJ whole genome shotgun (WGS) entry which is preliminary data.</text>
</comment>
<evidence type="ECO:0000313" key="3">
    <source>
        <dbReference type="Proteomes" id="UP000540191"/>
    </source>
</evidence>
<dbReference type="Proteomes" id="UP000540191">
    <property type="component" value="Unassembled WGS sequence"/>
</dbReference>
<feature type="domain" description="BFN" evidence="1">
    <location>
        <begin position="11"/>
        <end position="139"/>
    </location>
</feature>
<dbReference type="PROSITE" id="PS51658">
    <property type="entry name" value="BFN"/>
    <property type="match status" value="1"/>
</dbReference>
<dbReference type="InterPro" id="IPR003729">
    <property type="entry name" value="Bi_nuclease_dom"/>
</dbReference>
<evidence type="ECO:0000313" key="2">
    <source>
        <dbReference type="EMBL" id="MBB4735455.1"/>
    </source>
</evidence>